<evidence type="ECO:0000313" key="3">
    <source>
        <dbReference type="Proteomes" id="UP000233551"/>
    </source>
</evidence>
<dbReference type="EMBL" id="PGOL01004419">
    <property type="protein sequence ID" value="PKI37383.1"/>
    <property type="molecule type" value="Genomic_DNA"/>
</dbReference>
<comment type="caution">
    <text evidence="2">The sequence shown here is derived from an EMBL/GenBank/DDBJ whole genome shotgun (WGS) entry which is preliminary data.</text>
</comment>
<reference evidence="2 3" key="1">
    <citation type="submission" date="2017-11" db="EMBL/GenBank/DDBJ databases">
        <title>De-novo sequencing of pomegranate (Punica granatum L.) genome.</title>
        <authorList>
            <person name="Akparov Z."/>
            <person name="Amiraslanov A."/>
            <person name="Hajiyeva S."/>
            <person name="Abbasov M."/>
            <person name="Kaur K."/>
            <person name="Hamwieh A."/>
            <person name="Solovyev V."/>
            <person name="Salamov A."/>
            <person name="Braich B."/>
            <person name="Kosarev P."/>
            <person name="Mahmoud A."/>
            <person name="Hajiyev E."/>
            <person name="Babayeva S."/>
            <person name="Izzatullayeva V."/>
            <person name="Mammadov A."/>
            <person name="Mammadov A."/>
            <person name="Sharifova S."/>
            <person name="Ojaghi J."/>
            <person name="Eynullazada K."/>
            <person name="Bayramov B."/>
            <person name="Abdulazimova A."/>
            <person name="Shahmuradov I."/>
        </authorList>
    </citation>
    <scope>NUCLEOTIDE SEQUENCE [LARGE SCALE GENOMIC DNA]</scope>
    <source>
        <strain evidence="3">cv. AG2017</strain>
        <tissue evidence="2">Leaf</tissue>
    </source>
</reference>
<evidence type="ECO:0000256" key="1">
    <source>
        <dbReference type="SAM" id="MobiDB-lite"/>
    </source>
</evidence>
<accession>A0A2I0I0M0</accession>
<name>A0A2I0I0M0_PUNGR</name>
<sequence length="198" mass="21715">MPYKEGRYSQPGYGYGTVQKCKKVAIDGSGVGTGIVGETQAVDPPSEDASNDQLSTYELRSADDMKRMIRLIEQLVKLKSHMDRGLRVDLVLQSLSDSFSGFIMNFHINKLSCSLPELLNMLVTAQNVMANKRKDKEIILVANASSSKTPRKKKMSKKGLVPSSSVGVSKNKGKAKVVVNKGTCFHCGNDGNWKRNCL</sequence>
<evidence type="ECO:0000313" key="2">
    <source>
        <dbReference type="EMBL" id="PKI37383.1"/>
    </source>
</evidence>
<proteinExistence type="predicted"/>
<organism evidence="2 3">
    <name type="scientific">Punica granatum</name>
    <name type="common">Pomegranate</name>
    <dbReference type="NCBI Taxonomy" id="22663"/>
    <lineage>
        <taxon>Eukaryota</taxon>
        <taxon>Viridiplantae</taxon>
        <taxon>Streptophyta</taxon>
        <taxon>Embryophyta</taxon>
        <taxon>Tracheophyta</taxon>
        <taxon>Spermatophyta</taxon>
        <taxon>Magnoliopsida</taxon>
        <taxon>eudicotyledons</taxon>
        <taxon>Gunneridae</taxon>
        <taxon>Pentapetalae</taxon>
        <taxon>rosids</taxon>
        <taxon>malvids</taxon>
        <taxon>Myrtales</taxon>
        <taxon>Lythraceae</taxon>
        <taxon>Punica</taxon>
    </lineage>
</organism>
<feature type="region of interest" description="Disordered" evidence="1">
    <location>
        <begin position="146"/>
        <end position="168"/>
    </location>
</feature>
<evidence type="ECO:0008006" key="4">
    <source>
        <dbReference type="Google" id="ProtNLM"/>
    </source>
</evidence>
<keyword evidence="3" id="KW-1185">Reference proteome</keyword>
<dbReference type="Proteomes" id="UP000233551">
    <property type="component" value="Unassembled WGS sequence"/>
</dbReference>
<dbReference type="AlphaFoldDB" id="A0A2I0I0M0"/>
<protein>
    <recommendedName>
        <fullName evidence="4">CCHC-type domain-containing protein</fullName>
    </recommendedName>
</protein>
<gene>
    <name evidence="2" type="ORF">CRG98_042222</name>
</gene>